<dbReference type="Pfam" id="PF12781">
    <property type="entry name" value="AAA_9"/>
    <property type="match status" value="2"/>
</dbReference>
<dbReference type="Gene3D" id="3.20.180.20">
    <property type="entry name" value="Dynein heavy chain, N-terminal domain 2"/>
    <property type="match status" value="1"/>
</dbReference>
<evidence type="ECO:0000259" key="3">
    <source>
        <dbReference type="Pfam" id="PF08393"/>
    </source>
</evidence>
<reference evidence="10" key="1">
    <citation type="submission" date="2025-08" db="UniProtKB">
        <authorList>
            <consortium name="RefSeq"/>
        </authorList>
    </citation>
    <scope>IDENTIFICATION</scope>
</reference>
<dbReference type="Gene3D" id="1.10.8.720">
    <property type="entry name" value="Region D6 of dynein motor"/>
    <property type="match status" value="1"/>
</dbReference>
<evidence type="ECO:0000259" key="6">
    <source>
        <dbReference type="Pfam" id="PF12781"/>
    </source>
</evidence>
<dbReference type="PANTHER" id="PTHR45703">
    <property type="entry name" value="DYNEIN HEAVY CHAIN"/>
    <property type="match status" value="1"/>
</dbReference>
<feature type="domain" description="Dynein heavy chain ATP-binding dynein motor region" evidence="6">
    <location>
        <begin position="3120"/>
        <end position="3207"/>
    </location>
</feature>
<feature type="domain" description="Dynein heavy chain coiled coil stalk" evidence="5">
    <location>
        <begin position="2763"/>
        <end position="3088"/>
    </location>
</feature>
<dbReference type="InterPro" id="IPR024743">
    <property type="entry name" value="Dynein_HC_stalk"/>
</dbReference>
<dbReference type="Gene3D" id="1.20.140.100">
    <property type="entry name" value="Dynein heavy chain, N-terminal domain 2"/>
    <property type="match status" value="1"/>
</dbReference>
<dbReference type="Pfam" id="PF22597">
    <property type="entry name" value="DYN_lid"/>
    <property type="match status" value="1"/>
</dbReference>
<feature type="domain" description="Dynein heavy chain hydrolytic ATP-binding dynein motor region" evidence="4">
    <location>
        <begin position="1602"/>
        <end position="1939"/>
    </location>
</feature>
<dbReference type="InterPro" id="IPR042219">
    <property type="entry name" value="AAA_lid_11_sf"/>
</dbReference>
<evidence type="ECO:0000313" key="9">
    <source>
        <dbReference type="Proteomes" id="UP001652582"/>
    </source>
</evidence>
<accession>A0ABM3LG76</accession>
<dbReference type="InterPro" id="IPR042222">
    <property type="entry name" value="Dynein_2_N"/>
</dbReference>
<name>A0ABM3LG76_BICAN</name>
<dbReference type="Gene3D" id="1.10.8.710">
    <property type="match status" value="1"/>
</dbReference>
<dbReference type="InterPro" id="IPR041658">
    <property type="entry name" value="AAA_lid_11"/>
</dbReference>
<dbReference type="InterPro" id="IPR054354">
    <property type="entry name" value="DYNC2H1-like_lid"/>
</dbReference>
<evidence type="ECO:0000259" key="4">
    <source>
        <dbReference type="Pfam" id="PF12774"/>
    </source>
</evidence>
<dbReference type="RefSeq" id="XP_052738056.1">
    <property type="nucleotide sequence ID" value="XM_052882096.1"/>
</dbReference>
<dbReference type="InterPro" id="IPR043160">
    <property type="entry name" value="Dynein_C_barrel"/>
</dbReference>
<dbReference type="InterPro" id="IPR013594">
    <property type="entry name" value="Dynein_heavy_tail"/>
</dbReference>
<dbReference type="Gene3D" id="6.10.140.1060">
    <property type="match status" value="1"/>
</dbReference>
<dbReference type="Gene3D" id="3.40.50.300">
    <property type="entry name" value="P-loop containing nucleotide triphosphate hydrolases"/>
    <property type="match status" value="4"/>
</dbReference>
<organism evidence="9 10">
    <name type="scientific">Bicyclus anynana</name>
    <name type="common">Squinting bush brown butterfly</name>
    <dbReference type="NCBI Taxonomy" id="110368"/>
    <lineage>
        <taxon>Eukaryota</taxon>
        <taxon>Metazoa</taxon>
        <taxon>Ecdysozoa</taxon>
        <taxon>Arthropoda</taxon>
        <taxon>Hexapoda</taxon>
        <taxon>Insecta</taxon>
        <taxon>Pterygota</taxon>
        <taxon>Neoptera</taxon>
        <taxon>Endopterygota</taxon>
        <taxon>Lepidoptera</taxon>
        <taxon>Glossata</taxon>
        <taxon>Ditrysia</taxon>
        <taxon>Papilionoidea</taxon>
        <taxon>Nymphalidae</taxon>
        <taxon>Satyrinae</taxon>
        <taxon>Satyrini</taxon>
        <taxon>Mycalesina</taxon>
        <taxon>Bicyclus</taxon>
    </lineage>
</organism>
<dbReference type="Proteomes" id="UP001652582">
    <property type="component" value="Chromosome 6"/>
</dbReference>
<evidence type="ECO:0000259" key="8">
    <source>
        <dbReference type="Pfam" id="PF22597"/>
    </source>
</evidence>
<evidence type="ECO:0000313" key="10">
    <source>
        <dbReference type="RefSeq" id="XP_052738056.1"/>
    </source>
</evidence>
<dbReference type="Pfam" id="PF18198">
    <property type="entry name" value="AAA_lid_11"/>
    <property type="match status" value="1"/>
</dbReference>
<feature type="coiled-coil region" evidence="1">
    <location>
        <begin position="2972"/>
        <end position="3069"/>
    </location>
</feature>
<dbReference type="Gene3D" id="3.10.490.20">
    <property type="match status" value="1"/>
</dbReference>
<dbReference type="InterPro" id="IPR013602">
    <property type="entry name" value="Dynein_heavy_linker"/>
</dbReference>
<sequence length="4110" mass="460102">MSAIREFILSSTEKFYNLPTLVIEGNNEDILVDFLHNAQTLVLQTYIGVDHKITFITTIQGEPKKSIIFYKTSYQSLVGEDALNNINIITMSTGAAESLYQILRQIFSPLFNLGDDLFSNKVQKNLLDLETNLRVVAHGKGDENINVILSIEDEVEYWKTVNQKRDTNKKEREAASAFCVLFEDICEEIRSLQSSPINEGRDLVENIAGILDDVWRYTVHPYTQDRMIHIFDLLGHVICSVLQKAAIDIDIWTVHNGVRDNEIVVLLSEALEAIQTWSSACDSLTRTYWPNYALHAWKGKPYTPLFCNNFHARLKEIYNIRSTFNQLCKLLTNNEREELNTNQLFEPFKHINVWIYNGPNKIWDNAVARFSANLRPAESKIAEKLKPRLHNTSTKQMLYEFMRYKTLLNRPVVKQALSSELELFVSELLAMLHAVRAQLDADELDVQMCAPPDTSPLVQRIQWAKQMEAKVKEIKDCTENYLTEFEKSAEVLQLSVHILKDLKNMYTQLHEEWSRDLQAEVKQSTHLSETKPVVEFSSSDQLMVVNYDPQLVRAESEARILMSMGLPALNPNTTAALQALIAPLKHARALHQVASFHNTLGERMVPSTRPMMLQTALELSALVSEHQPLYWRDAEQLAVYTDQLKQMVLKLEGQNVYLTGQHIAIRNIVEKLMDTELLAKLTEWKRGIKDIRDIIEKVEANGYKNTEMWRSHWNLQLYKALECQYIKTLLSLHTHFPNVRVDLVLRGRAVRPSPSLEEIRMQHYTQLRRLVASPAHFVGVQTNISDDTSVFASIVDKHSWLGNKAVPQLEAALSALERTCAKWTQRAALGCVDLDALCAEHLKEPADWELNFKACKAYGQAVAKMMFEDEKIEWITVGTVTLRREFEAQARSLWTSLMASLQTSCRDDATALDSFMANATLMLENKAIPKNGKELAEISAKQQAVRVRIPEMEKMVEDLKRKGHLLRTWGGDSSLDSTFREWHKLHEQMLSQQQMFEHQAEIVKSSLTGEWKNLQSGMEAWVSRWTQAKARLEDTRDATYEQIADRCRSVLDAVEHCDKLITEKQELMIECEKFNIQLESSETWMEAESLKTEYVNLWTTFKDYDDEYKALGEQEWAVFQKKLHLLDDFIMRWTAQLEPFTSVTLYIKQELDKYSDLTPSLKYLRGTDFTEKHWREVFSLVALEYVKPETLQLKHLLSVSLNIKKNIKALQKISSSASSEASVRSALNELELWYASARFAVIYYTDKSKRLTPIVKDFKDLLAKVEEQQWVVSSLGMECTSCATWDARLQAAKRLVRSAHHAQRRWLYLEPILSNDEGDLGTKFRKVDQGFKQVTRVIESDPRLSALVQSPRLQPMLDAISEQLNACQSALNDYIDEKRSIFPRLYFLSDDDLLELLGQARAGAEGREAVMQNHLKKLFPGITGVRLGPGGLCITALSSHYGEMFQLDHPVDIDCSVEVWLKNLEQEIRTSLRNMTLKCLVANSLQDQDPFSLPTQILCLAQNIRFTEQTERAITSKELHKLKDNLENETTYYASTEVEDESEKYKKQALILQSAYYRTVVQTLIENNVTTTNDWLWQKQLRFYLLSSKEVVAKMGLAQISYSYEYLGVNNGQFVRTETTDESFLILTQSLHLGLVGNPFGPAGTGKTESVKALGGLVGRLVLVFNCDEAMDAQCMGRLLSGVAQCGAWGCFDEFNRLSADTLAAVSHQFASLLAATHKRTPTVEPTALLNGKQVVVSAWCGVAATMNPTGRGYGGRRALPAALQHALRPLALRAPPRRDLAARLLAAHAAHQPQTLAADLDTVFTLASTLLSGQSHYDWGLRALKAAVGSCGAALSANAAASHEQQRALLRKVLRLNNLSKLTQYDAERFENILSMVFAGVPEEQTGVDPIYSFLDATVKHLGLIHNKQQIQKCMELFEQLQQRMGVVIVGPPGSGKSTIRQMLKTALTLQGKTIVEHVIYPKAMSRSWLLGHIELDTRQWTDGVMSTVALQAANQPDDVWSWVVCDGDIEPEWVEALNSVLDDNRLLTLPSGWRVQFARNVNFLFETHSLEHASPATISRMGIILLSDESHCAEEILENWIQKTEFDNESAKLSMPLLNQTVKKCIQWLDKHKSDVVVKHCCMSLVRQILTQFEYIAQDINATTVHINPDEMVWLAVQRSIAGLLKSSAVDSFYDHLEMSPLMVVEAPGACSEWADALYRSARVRACEPAVRAALHARTHAVVIGPDACAKNTLAEYILGESNSTMIIIDCTPILEPVDIIAELKRKNVVHSGGRATTGSTSRATLLVRSLHRAYRDSWGSSLVHSFLLQLIQQNGFWAREEGGPQWYSTGRIAIVATATSHAMLTPRLAATLVPIVLTEPDEKELLELSRYYLAESVGNNISDNEMSELARHMFSLYKEVTETFHSRSHYVWNPSHLKTWCGNIKWYSTSNMQELLIAIKSEANMIFRERLVTDDEKSQFNTIVRSYIKLDDSELFFKAKVRGDGVHLESVDYKEWYQNIQKVINQCLTDDERVFGDTGMEACIELSALCSAISLALNGGVVTCVGTSGVGRGPAATIACATLGSNLYVVDQHNQFHNLFKNALISASEGSRTLLVLREPVATADVLSFVEAFLKAKSIHVLPSSIVASLGQHTQQSLSDIKQNLGLMICLDIDQENLNQLLNCHPLLLRAGTLCWLQRWSADTLRQMPARVLQRLVKENAQEMTKEDVDSIPVEGFVNIYGSLDAEWVRSPSRYMHFIRTYYHIFSNKKQALLQRQATLSAGVEALRRARSEVATLQKEAAAQEVALSDKQAKANQALDQIGATVRATTDKKEEMHQLKKNIELENEKLQIRKKEIETELASVEPVIAAARAAVGDIRPESLSEVRSLRAPPDVVRDVLEGVLRLMGIADTSWHSMKSFLSKRGVKEDIRCLDASQISSEAALSVEKLLEKRGASFEQATAKRASAACAPLAAWVRANLAYARALARVQPLQEQQRQLHKNLHQAEAELAALSSGLATVDERVAALKEQLGLHTREAAALELRLSTAVGTIQAARDLLDQLAHEYESWESDLQNISREILELNQRSLLAAAYLVYLSDLTEPQSRKYLAKWGTLINFEDSSFSVINFLSSAENQLKWEADGLSQDQSAIKNAVYIDQYLQSRSCGLIPLIVDPEREAEVWLAHTLAGTPCDFVPQHSDKLYTALQYAVRLNRVIVITELESIEEWWWSALSSGRARALLVTRDARVTRAAPHALARLAPLHFAARLHALVDQLVHYAMQKQNPEMNEKSKEIKLTRATLQKQQHELQENLLKDLSSNSDILHDANLLASLKKTRTTSATISEALASAKALEVETAAACEAYEASALCAAQLALAVKQMGVHRPLVTLPMDTVLDVFVGAVRRSANAGDPKNINSVDVTKFFTRRIIERVLLSLHKKDKYICVMHLLRHVYDNLVPEKLWQLFVGNFNLIEEKVVVTEIKMKYQWISDECVKKLAQIKVQDEGLFGRLSLDKSDIWLEFLKSGDLLTIGRLNLSLFENIVAVAAMRPDSLYRAITAFVDDILGAGGMSGGESVARAVRWATPARPALLLAAHAPDVLVAHASANSHALTTVGIEDGVNVWEASLEASRGGAWLAIVVGASPFTRDLLAFVTSLTERPTTDFSDGFRLWILAEDREIPSTLTNMCVNVVLEAAEGVKRNVCGTLSAWGRRAGDAGMLRHLARLALFHALVQERRAYIPQGWSRWYAWEWGDVSASAACAGAGADAARELCGALYAARVDGRRDRELLQALLRRCMLDAANTLPAPLPLATNMQDYIAAHEALPDMDSPQLLELPANCRVAWEKNAADNIVAGLRELSTTTATKQSDAATPLKTLLVLWKKLMSGCPLIKADYHIEKLCGGWWGAVCAAELRDAAHAARALHAALARFAHAPAHAAPLLHKVPDAWQLLWAGPDAPEVYLREFSARARAAVQRSCDLKSNDDYFPTEVDVRTFVRPQRVLSALRARSAAQRACAAHALALAAKWDCTESVTDGVVLRGLVLSGGAWAEGALRAASPAAPPHAPAPPLLLRYIAQDTTSSPYGEHAFEVPLYTSAARDEELARARAPLHATLAPRTALLHALALVVAPCD</sequence>
<feature type="domain" description="Dynein heavy chain ATP-binding dynein motor region" evidence="6">
    <location>
        <begin position="3223"/>
        <end position="3324"/>
    </location>
</feature>
<protein>
    <submittedName>
        <fullName evidence="10">Cytoplasmic dynein 2 heavy chain 1 isoform X1</fullName>
    </submittedName>
</protein>
<dbReference type="InterPro" id="IPR026983">
    <property type="entry name" value="DHC"/>
</dbReference>
<dbReference type="InterPro" id="IPR035706">
    <property type="entry name" value="AAA_9"/>
</dbReference>
<dbReference type="GeneID" id="112053525"/>
<dbReference type="Pfam" id="PF12777">
    <property type="entry name" value="MT"/>
    <property type="match status" value="1"/>
</dbReference>
<dbReference type="Gene3D" id="1.20.920.30">
    <property type="match status" value="1"/>
</dbReference>
<gene>
    <name evidence="10" type="primary">LOC112053525</name>
</gene>
<dbReference type="Pfam" id="PF12774">
    <property type="entry name" value="AAA_6"/>
    <property type="match status" value="1"/>
</dbReference>
<keyword evidence="9" id="KW-1185">Reference proteome</keyword>
<evidence type="ECO:0000256" key="1">
    <source>
        <dbReference type="SAM" id="Coils"/>
    </source>
</evidence>
<proteinExistence type="predicted"/>
<dbReference type="InterPro" id="IPR043157">
    <property type="entry name" value="Dynein_AAA1S"/>
</dbReference>
<dbReference type="InterPro" id="IPR027417">
    <property type="entry name" value="P-loop_NTPase"/>
</dbReference>
<evidence type="ECO:0000259" key="2">
    <source>
        <dbReference type="Pfam" id="PF08385"/>
    </source>
</evidence>
<evidence type="ECO:0000259" key="5">
    <source>
        <dbReference type="Pfam" id="PF12777"/>
    </source>
</evidence>
<feature type="domain" description="Dynein heavy chain AAA lid" evidence="7">
    <location>
        <begin position="3703"/>
        <end position="3818"/>
    </location>
</feature>
<feature type="domain" description="Dynein heavy chain tail" evidence="2">
    <location>
        <begin position="157"/>
        <end position="633"/>
    </location>
</feature>
<dbReference type="PANTHER" id="PTHR45703:SF22">
    <property type="entry name" value="DYNEIN CYTOPLASMIC 2 HEAVY CHAIN 1"/>
    <property type="match status" value="1"/>
</dbReference>
<dbReference type="Pfam" id="PF08393">
    <property type="entry name" value="DHC_N2"/>
    <property type="match status" value="1"/>
</dbReference>
<dbReference type="Gene3D" id="1.20.58.1120">
    <property type="match status" value="1"/>
</dbReference>
<dbReference type="InterPro" id="IPR042228">
    <property type="entry name" value="Dynein_linker_3"/>
</dbReference>
<feature type="domain" description="Dynein heavy chain linker" evidence="3">
    <location>
        <begin position="1092"/>
        <end position="1478"/>
    </location>
</feature>
<dbReference type="Gene3D" id="1.20.920.20">
    <property type="match status" value="1"/>
</dbReference>
<dbReference type="SUPFAM" id="SSF52540">
    <property type="entry name" value="P-loop containing nucleoside triphosphate hydrolases"/>
    <property type="match status" value="3"/>
</dbReference>
<feature type="domain" description="Dynein 2 heavy chain 1 cytoplasmic ATPase lid" evidence="8">
    <location>
        <begin position="2387"/>
        <end position="2460"/>
    </location>
</feature>
<feature type="coiled-coil region" evidence="1">
    <location>
        <begin position="2770"/>
        <end position="2843"/>
    </location>
</feature>
<dbReference type="Pfam" id="PF08385">
    <property type="entry name" value="DHC_N1"/>
    <property type="match status" value="1"/>
</dbReference>
<evidence type="ECO:0000259" key="7">
    <source>
        <dbReference type="Pfam" id="PF18198"/>
    </source>
</evidence>
<keyword evidence="1" id="KW-0175">Coiled coil</keyword>
<dbReference type="InterPro" id="IPR035699">
    <property type="entry name" value="AAA_6"/>
</dbReference>